<reference evidence="2" key="1">
    <citation type="journal article" date="2019" name="Int. J. Syst. Evol. Microbiol.">
        <title>The Global Catalogue of Microorganisms (GCM) 10K type strain sequencing project: providing services to taxonomists for standard genome sequencing and annotation.</title>
        <authorList>
            <consortium name="The Broad Institute Genomics Platform"/>
            <consortium name="The Broad Institute Genome Sequencing Center for Infectious Disease"/>
            <person name="Wu L."/>
            <person name="Ma J."/>
        </authorList>
    </citation>
    <scope>NUCLEOTIDE SEQUENCE [LARGE SCALE GENOMIC DNA]</scope>
    <source>
        <strain evidence="2">JCM 16902</strain>
    </source>
</reference>
<keyword evidence="2" id="KW-1185">Reference proteome</keyword>
<protein>
    <submittedName>
        <fullName evidence="1">Uncharacterized protein</fullName>
    </submittedName>
</protein>
<gene>
    <name evidence="1" type="ORF">GCM10022223_23120</name>
</gene>
<dbReference type="EMBL" id="BAAAZO010000003">
    <property type="protein sequence ID" value="GAA3606593.1"/>
    <property type="molecule type" value="Genomic_DNA"/>
</dbReference>
<evidence type="ECO:0000313" key="1">
    <source>
        <dbReference type="EMBL" id="GAA3606593.1"/>
    </source>
</evidence>
<accession>A0ABP6ZE17</accession>
<proteinExistence type="predicted"/>
<dbReference type="RefSeq" id="WP_231483293.1">
    <property type="nucleotide sequence ID" value="NZ_BAAAZO010000003.1"/>
</dbReference>
<name>A0ABP6ZE17_9ACTN</name>
<organism evidence="1 2">
    <name type="scientific">Kineosporia mesophila</name>
    <dbReference type="NCBI Taxonomy" id="566012"/>
    <lineage>
        <taxon>Bacteria</taxon>
        <taxon>Bacillati</taxon>
        <taxon>Actinomycetota</taxon>
        <taxon>Actinomycetes</taxon>
        <taxon>Kineosporiales</taxon>
        <taxon>Kineosporiaceae</taxon>
        <taxon>Kineosporia</taxon>
    </lineage>
</organism>
<comment type="caution">
    <text evidence="1">The sequence shown here is derived from an EMBL/GenBank/DDBJ whole genome shotgun (WGS) entry which is preliminary data.</text>
</comment>
<evidence type="ECO:0000313" key="2">
    <source>
        <dbReference type="Proteomes" id="UP001501074"/>
    </source>
</evidence>
<sequence length="265" mass="29256">MSSSALRRQRFLVILLATVLILAALLSLTWVNERIDQPADPAVALAQPVTSLFSTPVPSEPPSDHDYAGELAQSAMEAAFTATSVHIEADTVYYGDHIRYDISIDRNGQALGRIVNAEGETRVIIQGDTGYVQFGEHLPPQEPGTPGWLTGQWISITRNDQTEDIFAATQMPLLVDDVLDLPDFDAPWRTYEHKTLDGLPTVALGMKGGERRTYVRTDGARQVLLHREEDFRASYSLWNDPLVLEAPPHPITWEESTGQAPPLSA</sequence>
<dbReference type="Proteomes" id="UP001501074">
    <property type="component" value="Unassembled WGS sequence"/>
</dbReference>